<reference evidence="1 2" key="1">
    <citation type="submission" date="2020-02" db="EMBL/GenBank/DDBJ databases">
        <authorList>
            <person name="Zheng R.K."/>
            <person name="Sun C.M."/>
        </authorList>
    </citation>
    <scope>NUCLEOTIDE SEQUENCE [LARGE SCALE GENOMIC DNA]</scope>
    <source>
        <strain evidence="2">zrk13</strain>
    </source>
</reference>
<dbReference type="EMBL" id="CP048914">
    <property type="protein sequence ID" value="QMS85175.1"/>
    <property type="molecule type" value="Genomic_DNA"/>
</dbReference>
<dbReference type="KEGG" id="xcl:G4Z02_05245"/>
<dbReference type="RefSeq" id="WP_258876951.1">
    <property type="nucleotide sequence ID" value="NZ_CP048914.1"/>
</dbReference>
<organism evidence="1 2">
    <name type="scientific">Candidatus Xianfuyuplasma coldseepsis</name>
    <dbReference type="NCBI Taxonomy" id="2782163"/>
    <lineage>
        <taxon>Bacteria</taxon>
        <taxon>Bacillati</taxon>
        <taxon>Mycoplasmatota</taxon>
        <taxon>Mollicutes</taxon>
        <taxon>Candidatus Izemoplasmatales</taxon>
        <taxon>Candidatus Izemoplasmataceae</taxon>
        <taxon>Candidatus Xianfuyuplasma</taxon>
    </lineage>
</organism>
<keyword evidence="2" id="KW-1185">Reference proteome</keyword>
<dbReference type="AlphaFoldDB" id="A0A7L7KRG2"/>
<evidence type="ECO:0000313" key="1">
    <source>
        <dbReference type="EMBL" id="QMS85175.1"/>
    </source>
</evidence>
<dbReference type="Proteomes" id="UP000514720">
    <property type="component" value="Chromosome"/>
</dbReference>
<name>A0A7L7KRG2_9MOLU</name>
<proteinExistence type="predicted"/>
<gene>
    <name evidence="1" type="ORF">G4Z02_05245</name>
</gene>
<sequence>MDKTSKSTSCETDPFSEACLSSDLVGLESYNEFTRFGLTPEYVEQLKVPDSNDDIGDRNTIIYASNDELVYYNRDQIFYRVIGETVEEYTINYNNYTPGVMGYNPIDHIVYLTTPLPVLYGTEHFKNAIEYDFDDDSHPETGEYVIGQTVKVIANTNNGLVMEYQDDYYVYNGQFELSTTYSEGDAYFVGANHFYQRPGEGYFLFVEEGLTSCNLWLHDGDDVVTTIDLEHGCSYGQHITTNEYGVFFLVGEEYGDQFLYRFDGGSLSAEHLELYDANEPIEYLYSVGDYYGFYELRLRDHYITCFDDEFRIDHAVPDCGSENAMGDSFYATHTKGTSLDIVVYDLNNTEINRIENDNYLAIPFHDFLSVRKGYSGNLYNYDIYWKGTDLVLEDIPSFVALDSTRGLYMELNSDTDFNVVYKDFSTNESIILQSLTAGPNIYESIYCAAGRGNTFYIHDIATNMFHVYDIDGTSIESFTYLGTYRSEMLNASFILERDNGEVVQYRLN</sequence>
<protein>
    <submittedName>
        <fullName evidence="1">Uncharacterized protein</fullName>
    </submittedName>
</protein>
<evidence type="ECO:0000313" key="2">
    <source>
        <dbReference type="Proteomes" id="UP000514720"/>
    </source>
</evidence>
<accession>A0A7L7KRG2</accession>